<reference evidence="2" key="1">
    <citation type="journal article" date="2019" name="Int. J. Syst. Evol. Microbiol.">
        <title>The Global Catalogue of Microorganisms (GCM) 10K type strain sequencing project: providing services to taxonomists for standard genome sequencing and annotation.</title>
        <authorList>
            <consortium name="The Broad Institute Genomics Platform"/>
            <consortium name="The Broad Institute Genome Sequencing Center for Infectious Disease"/>
            <person name="Wu L."/>
            <person name="Ma J."/>
        </authorList>
    </citation>
    <scope>NUCLEOTIDE SEQUENCE [LARGE SCALE GENOMIC DNA]</scope>
    <source>
        <strain evidence="2">JCM 17441</strain>
    </source>
</reference>
<comment type="caution">
    <text evidence="1">The sequence shown here is derived from an EMBL/GenBank/DDBJ whole genome shotgun (WGS) entry which is preliminary data.</text>
</comment>
<evidence type="ECO:0000313" key="1">
    <source>
        <dbReference type="EMBL" id="GAA4256031.1"/>
    </source>
</evidence>
<dbReference type="EMBL" id="BAABAT010000023">
    <property type="protein sequence ID" value="GAA4256031.1"/>
    <property type="molecule type" value="Genomic_DNA"/>
</dbReference>
<name>A0ABP8DHD2_9ACTN</name>
<proteinExistence type="predicted"/>
<gene>
    <name evidence="1" type="ORF">GCM10022255_067180</name>
</gene>
<dbReference type="Proteomes" id="UP001500620">
    <property type="component" value="Unassembled WGS sequence"/>
</dbReference>
<evidence type="ECO:0000313" key="2">
    <source>
        <dbReference type="Proteomes" id="UP001500620"/>
    </source>
</evidence>
<accession>A0ABP8DHD2</accession>
<protein>
    <submittedName>
        <fullName evidence="1">Uncharacterized protein</fullName>
    </submittedName>
</protein>
<organism evidence="1 2">
    <name type="scientific">Dactylosporangium darangshiense</name>
    <dbReference type="NCBI Taxonomy" id="579108"/>
    <lineage>
        <taxon>Bacteria</taxon>
        <taxon>Bacillati</taxon>
        <taxon>Actinomycetota</taxon>
        <taxon>Actinomycetes</taxon>
        <taxon>Micromonosporales</taxon>
        <taxon>Micromonosporaceae</taxon>
        <taxon>Dactylosporangium</taxon>
    </lineage>
</organism>
<sequence length="450" mass="47662">MAGVWAEIHVFRGRMYATGQWGFSAGVHVADGASDQVLGATVLEQLQQRSRPPLPIRSKEPNPWHAFCERVAGVPVRQYRPEKRVRALRTDEGWQVDRRPGDMDAPVRIVDPADGLAALGAAVRRELASMEPRWPTVRRVMIMTAATGQVVVMPNVDGYCVGPARVVEAAAALHDAVLGALGDAEPGGGPAFEAALTAAGLDPRLLHGGARIILDERSDGSVELIGSGVEGNAGTPARRWLGRVDALGEVCAAAEAMLRELPAQHLPPGTHTGASFGFKCCWLAVRGGSTDVVTAAVGLRGAREVGWDEGVDLAYDRQVFVSPPIAGWVFVAGNLLPFDGGAAAGLSARLGAEVQFFGTHRVAEYHEWALATGGRLLRRLRCDGSRGEFEQQGAPTPVEAELGIPAMSAEDWDVNEITVMRVAAAWSLDPNTLHLRESSAPTGLAGTVPG</sequence>
<keyword evidence="2" id="KW-1185">Reference proteome</keyword>